<dbReference type="PROSITE" id="PS50801">
    <property type="entry name" value="STAS"/>
    <property type="match status" value="1"/>
</dbReference>
<comment type="caution">
    <text evidence="2">The sequence shown here is derived from an EMBL/GenBank/DDBJ whole genome shotgun (WGS) entry which is preliminary data.</text>
</comment>
<reference evidence="2 3" key="1">
    <citation type="submission" date="2021-04" db="EMBL/GenBank/DDBJ databases">
        <authorList>
            <person name="Tang X."/>
            <person name="Zhou X."/>
            <person name="Chen X."/>
            <person name="Cernava T."/>
            <person name="Zhang C."/>
        </authorList>
    </citation>
    <scope>NUCLEOTIDE SEQUENCE [LARGE SCALE GENOMIC DNA]</scope>
    <source>
        <strain evidence="2 3">BH-SS-21</strain>
    </source>
</reference>
<feature type="domain" description="STAS" evidence="1">
    <location>
        <begin position="34"/>
        <end position="126"/>
    </location>
</feature>
<proteinExistence type="predicted"/>
<evidence type="ECO:0000313" key="3">
    <source>
        <dbReference type="Proteomes" id="UP000677413"/>
    </source>
</evidence>
<dbReference type="Proteomes" id="UP000677413">
    <property type="component" value="Unassembled WGS sequence"/>
</dbReference>
<dbReference type="SUPFAM" id="SSF52091">
    <property type="entry name" value="SpoIIaa-like"/>
    <property type="match status" value="1"/>
</dbReference>
<name>A0A940XWN4_9ACTN</name>
<keyword evidence="3" id="KW-1185">Reference proteome</keyword>
<evidence type="ECO:0000259" key="1">
    <source>
        <dbReference type="PROSITE" id="PS50801"/>
    </source>
</evidence>
<sequence length="126" mass="13845">MGGVPGSLVGDESVAPERLSVQLRLPPRHRAQAVVRLRGKLTSRRAPHVRRRLLRAFARAPGTVEVDLGKVTYLAPETSTLLLSAAAAARRRGIRLIVTRPSSRSLRVLEELGMQRLLDAPLHPRP</sequence>
<dbReference type="Pfam" id="PF13466">
    <property type="entry name" value="STAS_2"/>
    <property type="match status" value="1"/>
</dbReference>
<evidence type="ECO:0000313" key="2">
    <source>
        <dbReference type="EMBL" id="MBQ0850293.1"/>
    </source>
</evidence>
<dbReference type="InterPro" id="IPR058548">
    <property type="entry name" value="MlaB-like_STAS"/>
</dbReference>
<dbReference type="InterPro" id="IPR036513">
    <property type="entry name" value="STAS_dom_sf"/>
</dbReference>
<dbReference type="AlphaFoldDB" id="A0A940XWN4"/>
<organism evidence="2 3">
    <name type="scientific">Streptomyces liliiviolaceus</name>
    <dbReference type="NCBI Taxonomy" id="2823109"/>
    <lineage>
        <taxon>Bacteria</taxon>
        <taxon>Bacillati</taxon>
        <taxon>Actinomycetota</taxon>
        <taxon>Actinomycetes</taxon>
        <taxon>Kitasatosporales</taxon>
        <taxon>Streptomycetaceae</taxon>
        <taxon>Streptomyces</taxon>
    </lineage>
</organism>
<gene>
    <name evidence="2" type="ORF">J8N05_19075</name>
</gene>
<accession>A0A940XWN4</accession>
<dbReference type="InterPro" id="IPR002645">
    <property type="entry name" value="STAS_dom"/>
</dbReference>
<dbReference type="Gene3D" id="3.30.750.24">
    <property type="entry name" value="STAS domain"/>
    <property type="match status" value="1"/>
</dbReference>
<dbReference type="EMBL" id="JAGPYQ010000001">
    <property type="protein sequence ID" value="MBQ0850293.1"/>
    <property type="molecule type" value="Genomic_DNA"/>
</dbReference>
<protein>
    <submittedName>
        <fullName evidence="2">STAS domain-containing protein</fullName>
    </submittedName>
</protein>